<feature type="transmembrane region" description="Helical" evidence="10">
    <location>
        <begin position="105"/>
        <end position="127"/>
    </location>
</feature>
<sequence length="272" mass="28841">MSPLPLLLPSLLVFLLGASVGSFLNVVIYRLPAGLSLLRPPSRCPQCHTRLKPYDNLPVVGWLWLRGRCRYCRAAIPIRYPLVEALVGGLFLGTFWQFGLAWTTVAYWGLLSWLVALTFIDLDTLTLPNSLTQSGLVVGLMVQAGDGWLTGGLSASIQGFMAGVVGALAGLWLFDLMGLGASVALGQTALGGGDSKLAALLGAWLGWSGMLLSGFLACGLGAFIGGGAIALRVLHRRQPMPFGPFLALGAIVTLFWGDALIGAYVHLFFPTL</sequence>
<dbReference type="EC" id="3.4.23.43" evidence="9"/>
<comment type="catalytic activity">
    <reaction evidence="9">
        <text>Typically cleaves a -Gly-|-Phe- bond to release an N-terminal, basic peptide of 5-8 residues from type IV prepilin, and then N-methylates the new N-terminal amino group, the methyl donor being S-adenosyl-L-methionine.</text>
        <dbReference type="EC" id="3.4.23.43"/>
    </reaction>
</comment>
<dbReference type="Pfam" id="PF06750">
    <property type="entry name" value="A24_N_bact"/>
    <property type="match status" value="1"/>
</dbReference>
<dbReference type="EMBL" id="CP021983">
    <property type="protein sequence ID" value="ASC69140.1"/>
    <property type="molecule type" value="Genomic_DNA"/>
</dbReference>
<dbReference type="STRING" id="1641165.XM38_02790"/>
<evidence type="ECO:0000256" key="3">
    <source>
        <dbReference type="ARBA" id="ARBA00022475"/>
    </source>
</evidence>
<dbReference type="GO" id="GO:0006465">
    <property type="term" value="P:signal peptide processing"/>
    <property type="evidence" value="ECO:0007669"/>
    <property type="project" value="TreeGrafter"/>
</dbReference>
<evidence type="ECO:0000256" key="1">
    <source>
        <dbReference type="ARBA" id="ARBA00004429"/>
    </source>
</evidence>
<dbReference type="GO" id="GO:0005886">
    <property type="term" value="C:plasma membrane"/>
    <property type="evidence" value="ECO:0007669"/>
    <property type="project" value="UniProtKB-SubCell"/>
</dbReference>
<dbReference type="GO" id="GO:0004190">
    <property type="term" value="F:aspartic-type endopeptidase activity"/>
    <property type="evidence" value="ECO:0007669"/>
    <property type="project" value="UniProtKB-EC"/>
</dbReference>
<comment type="subcellular location">
    <subcellularLocation>
        <location evidence="1">Cell inner membrane</location>
        <topology evidence="1">Multi-pass membrane protein</topology>
    </subcellularLocation>
    <subcellularLocation>
        <location evidence="9">Cell membrane</location>
        <topology evidence="9">Multi-pass membrane protein</topology>
    </subcellularLocation>
</comment>
<dbReference type="InterPro" id="IPR050882">
    <property type="entry name" value="Prepilin_peptidase/N-MTase"/>
</dbReference>
<evidence type="ECO:0000256" key="5">
    <source>
        <dbReference type="ARBA" id="ARBA00022692"/>
    </source>
</evidence>
<keyword evidence="3" id="KW-1003">Cell membrane</keyword>
<keyword evidence="5 9" id="KW-0812">Transmembrane</keyword>
<evidence type="ECO:0000256" key="7">
    <source>
        <dbReference type="ARBA" id="ARBA00023136"/>
    </source>
</evidence>
<keyword evidence="9" id="KW-0511">Multifunctional enzyme</keyword>
<dbReference type="Gene3D" id="1.20.120.1220">
    <property type="match status" value="1"/>
</dbReference>
<dbReference type="KEGG" id="hhg:XM38_000660"/>
<feature type="transmembrane region" description="Helical" evidence="10">
    <location>
        <begin position="245"/>
        <end position="269"/>
    </location>
</feature>
<evidence type="ECO:0000256" key="8">
    <source>
        <dbReference type="RuleBase" id="RU003793"/>
    </source>
</evidence>
<keyword evidence="9" id="KW-0489">Methyltransferase</keyword>
<dbReference type="GO" id="GO:0008168">
    <property type="term" value="F:methyltransferase activity"/>
    <property type="evidence" value="ECO:0007669"/>
    <property type="project" value="UniProtKB-KW"/>
</dbReference>
<name>A0A1Z3HFT6_9CYAN</name>
<dbReference type="EC" id="2.1.1.-" evidence="9"/>
<accession>A0A1Z3HFT6</accession>
<evidence type="ECO:0000313" key="14">
    <source>
        <dbReference type="Proteomes" id="UP000191901"/>
    </source>
</evidence>
<evidence type="ECO:0000313" key="13">
    <source>
        <dbReference type="EMBL" id="ASC69140.1"/>
    </source>
</evidence>
<dbReference type="Proteomes" id="UP000191901">
    <property type="component" value="Chromosome"/>
</dbReference>
<comment type="function">
    <text evidence="9">Plays an essential role in type IV pili and type II pseudopili formation by proteolytically removing the leader sequence from substrate proteins and subsequently monomethylating the alpha-amino group of the newly exposed N-terminal phenylalanine.</text>
</comment>
<dbReference type="RefSeq" id="WP_306441446.1">
    <property type="nucleotide sequence ID" value="NZ_CP021983.2"/>
</dbReference>
<dbReference type="GO" id="GO:0032259">
    <property type="term" value="P:methylation"/>
    <property type="evidence" value="ECO:0007669"/>
    <property type="project" value="UniProtKB-KW"/>
</dbReference>
<keyword evidence="14" id="KW-1185">Reference proteome</keyword>
<dbReference type="Pfam" id="PF01478">
    <property type="entry name" value="Peptidase_A24"/>
    <property type="match status" value="1"/>
</dbReference>
<evidence type="ECO:0000259" key="12">
    <source>
        <dbReference type="Pfam" id="PF06750"/>
    </source>
</evidence>
<keyword evidence="4" id="KW-0997">Cell inner membrane</keyword>
<keyword evidence="9" id="KW-0378">Hydrolase</keyword>
<feature type="transmembrane region" description="Helical" evidence="10">
    <location>
        <begin position="6"/>
        <end position="29"/>
    </location>
</feature>
<evidence type="ECO:0000256" key="10">
    <source>
        <dbReference type="SAM" id="Phobius"/>
    </source>
</evidence>
<feature type="domain" description="Prepilin type IV endopeptidase peptidase" evidence="11">
    <location>
        <begin position="110"/>
        <end position="225"/>
    </location>
</feature>
<dbReference type="InterPro" id="IPR000045">
    <property type="entry name" value="Prepilin_IV_endopep_pep"/>
</dbReference>
<evidence type="ECO:0000256" key="9">
    <source>
        <dbReference type="RuleBase" id="RU003794"/>
    </source>
</evidence>
<protein>
    <recommendedName>
        <fullName evidence="9">Prepilin leader peptidase/N-methyltransferase</fullName>
        <ecNumber evidence="9">2.1.1.-</ecNumber>
        <ecNumber evidence="9">3.4.23.43</ecNumber>
    </recommendedName>
</protein>
<dbReference type="PANTHER" id="PTHR30487">
    <property type="entry name" value="TYPE 4 PREPILIN-LIKE PROTEINS LEADER PEPTIDE-PROCESSING ENZYME"/>
    <property type="match status" value="1"/>
</dbReference>
<proteinExistence type="inferred from homology"/>
<feature type="transmembrane region" description="Helical" evidence="10">
    <location>
        <begin position="210"/>
        <end position="233"/>
    </location>
</feature>
<feature type="domain" description="Prepilin peptidase A24 N-terminal" evidence="12">
    <location>
        <begin position="15"/>
        <end position="98"/>
    </location>
</feature>
<organism evidence="13 14">
    <name type="scientific">Halomicronema hongdechloris C2206</name>
    <dbReference type="NCBI Taxonomy" id="1641165"/>
    <lineage>
        <taxon>Bacteria</taxon>
        <taxon>Bacillati</taxon>
        <taxon>Cyanobacteriota</taxon>
        <taxon>Cyanophyceae</taxon>
        <taxon>Nodosilineales</taxon>
        <taxon>Nodosilineaceae</taxon>
        <taxon>Halomicronema</taxon>
    </lineage>
</organism>
<dbReference type="InterPro" id="IPR014032">
    <property type="entry name" value="Peptidase_A24A_bac"/>
</dbReference>
<gene>
    <name evidence="13" type="primary">hofD</name>
    <name evidence="13" type="ORF">XM38_000660</name>
</gene>
<evidence type="ECO:0000256" key="4">
    <source>
        <dbReference type="ARBA" id="ARBA00022519"/>
    </source>
</evidence>
<keyword evidence="9" id="KW-0645">Protease</keyword>
<evidence type="ECO:0000256" key="6">
    <source>
        <dbReference type="ARBA" id="ARBA00022989"/>
    </source>
</evidence>
<reference evidence="13 14" key="1">
    <citation type="journal article" date="2016" name="Biochim. Biophys. Acta">
        <title>Characterization of red-shifted phycobilisomes isolated from the chlorophyll f-containing cyanobacterium Halomicronema hongdechloris.</title>
        <authorList>
            <person name="Li Y."/>
            <person name="Lin Y."/>
            <person name="Garvey C.J."/>
            <person name="Birch D."/>
            <person name="Corkery R.W."/>
            <person name="Loughlin P.C."/>
            <person name="Scheer H."/>
            <person name="Willows R.D."/>
            <person name="Chen M."/>
        </authorList>
    </citation>
    <scope>NUCLEOTIDE SEQUENCE [LARGE SCALE GENOMIC DNA]</scope>
    <source>
        <strain evidence="13 14">C2206</strain>
    </source>
</reference>
<keyword evidence="7 10" id="KW-0472">Membrane</keyword>
<dbReference type="InterPro" id="IPR010627">
    <property type="entry name" value="Prepilin_pept_A24_N"/>
</dbReference>
<evidence type="ECO:0000256" key="2">
    <source>
        <dbReference type="ARBA" id="ARBA00005801"/>
    </source>
</evidence>
<dbReference type="PRINTS" id="PR00864">
    <property type="entry name" value="PREPILNPTASE"/>
</dbReference>
<comment type="similarity">
    <text evidence="2 8">Belongs to the peptidase A24 family.</text>
</comment>
<keyword evidence="6 10" id="KW-1133">Transmembrane helix</keyword>
<dbReference type="AlphaFoldDB" id="A0A1Z3HFT6"/>
<keyword evidence="9" id="KW-0808">Transferase</keyword>
<dbReference type="PANTHER" id="PTHR30487:SF0">
    <property type="entry name" value="PREPILIN LEADER PEPTIDASE_N-METHYLTRANSFERASE-RELATED"/>
    <property type="match status" value="1"/>
</dbReference>
<evidence type="ECO:0000259" key="11">
    <source>
        <dbReference type="Pfam" id="PF01478"/>
    </source>
</evidence>